<comment type="caution">
    <text evidence="5">The sequence shown here is derived from an EMBL/GenBank/DDBJ whole genome shotgun (WGS) entry which is preliminary data.</text>
</comment>
<dbReference type="PANTHER" id="PTHR47966:SF51">
    <property type="entry name" value="BETA-SITE APP-CLEAVING ENZYME, ISOFORM A-RELATED"/>
    <property type="match status" value="1"/>
</dbReference>
<dbReference type="OrthoDB" id="771136at2759"/>
<dbReference type="Proteomes" id="UP000053831">
    <property type="component" value="Unassembled WGS sequence"/>
</dbReference>
<evidence type="ECO:0000313" key="6">
    <source>
        <dbReference type="Proteomes" id="UP000053831"/>
    </source>
</evidence>
<dbReference type="AlphaFoldDB" id="A0A0M9VX19"/>
<gene>
    <name evidence="5" type="ORF">ESCO_003550</name>
</gene>
<protein>
    <recommendedName>
        <fullName evidence="4">Peptidase A1 domain-containing protein</fullName>
    </recommendedName>
</protein>
<dbReference type="InterPro" id="IPR001461">
    <property type="entry name" value="Aspartic_peptidase_A1"/>
</dbReference>
<dbReference type="Gene3D" id="2.40.70.10">
    <property type="entry name" value="Acid Proteases"/>
    <property type="match status" value="2"/>
</dbReference>
<sequence length="422" mass="47553">MLRLSNMRPPFFLLLAAVSVLAVPSPSSGLDRSFWGGYRGSQFDMPMTWSESGFLTTVLVGTPRQDLTVFVDWTWVSFIVMSNRCNDSWNASSCFFPQQAIWNARTSSTLKNLSGVYEDYTWRPNHFFFDYPMHVEIAADMVQVGDVARDTVFQLSDLTFNTEVLGHTFPFSGIYGLSPVFDGDGLDYQSPFYQQWKLGAWREPLAGFVYCHNDSIKATCDGHDGVQTLGGIRTDLIDNGDIWWYDVQKYADVNALDFVYDPPVYNYWAVELQSLKIGTEEQKIEPTSNTSGRAAIFDHASYGRGAPLTPNAYMRLVDITQAKPAKPKAPPNNGEQGFFSVECSRIGEFPEIRYAFVGQDREWLITAQNYVAVLEDGSCALNVRALAKGDEFIGNFGETFAIDKYITLDFENLRVGISDVRW</sequence>
<proteinExistence type="inferred from homology"/>
<dbReference type="InterPro" id="IPR033121">
    <property type="entry name" value="PEPTIDASE_A1"/>
</dbReference>
<organism evidence="5 6">
    <name type="scientific">Escovopsis weberi</name>
    <dbReference type="NCBI Taxonomy" id="150374"/>
    <lineage>
        <taxon>Eukaryota</taxon>
        <taxon>Fungi</taxon>
        <taxon>Dikarya</taxon>
        <taxon>Ascomycota</taxon>
        <taxon>Pezizomycotina</taxon>
        <taxon>Sordariomycetes</taxon>
        <taxon>Hypocreomycetidae</taxon>
        <taxon>Hypocreales</taxon>
        <taxon>Hypocreaceae</taxon>
        <taxon>Escovopsis</taxon>
    </lineage>
</organism>
<keyword evidence="2" id="KW-1015">Disulfide bond</keyword>
<name>A0A0M9VX19_ESCWE</name>
<dbReference type="InterPro" id="IPR034164">
    <property type="entry name" value="Pepsin-like_dom"/>
</dbReference>
<dbReference type="PANTHER" id="PTHR47966">
    <property type="entry name" value="BETA-SITE APP-CLEAVING ENZYME, ISOFORM A-RELATED"/>
    <property type="match status" value="1"/>
</dbReference>
<dbReference type="PROSITE" id="PS51767">
    <property type="entry name" value="PEPTIDASE_A1"/>
    <property type="match status" value="1"/>
</dbReference>
<evidence type="ECO:0000256" key="1">
    <source>
        <dbReference type="ARBA" id="ARBA00007447"/>
    </source>
</evidence>
<dbReference type="Pfam" id="PF00026">
    <property type="entry name" value="Asp"/>
    <property type="match status" value="1"/>
</dbReference>
<feature type="signal peptide" evidence="3">
    <location>
        <begin position="1"/>
        <end position="22"/>
    </location>
</feature>
<dbReference type="STRING" id="150374.A0A0M9VX19"/>
<evidence type="ECO:0000256" key="3">
    <source>
        <dbReference type="SAM" id="SignalP"/>
    </source>
</evidence>
<keyword evidence="6" id="KW-1185">Reference proteome</keyword>
<dbReference type="GO" id="GO:0004190">
    <property type="term" value="F:aspartic-type endopeptidase activity"/>
    <property type="evidence" value="ECO:0007669"/>
    <property type="project" value="InterPro"/>
</dbReference>
<dbReference type="SUPFAM" id="SSF50630">
    <property type="entry name" value="Acid proteases"/>
    <property type="match status" value="1"/>
</dbReference>
<dbReference type="EMBL" id="LGSR01000002">
    <property type="protein sequence ID" value="KOS22712.1"/>
    <property type="molecule type" value="Genomic_DNA"/>
</dbReference>
<evidence type="ECO:0000259" key="4">
    <source>
        <dbReference type="PROSITE" id="PS51767"/>
    </source>
</evidence>
<evidence type="ECO:0000313" key="5">
    <source>
        <dbReference type="EMBL" id="KOS22712.1"/>
    </source>
</evidence>
<reference evidence="5 6" key="1">
    <citation type="submission" date="2015-07" db="EMBL/GenBank/DDBJ databases">
        <title>The genome of the fungus Escovopsis weberi, a specialized disease agent of ant agriculture.</title>
        <authorList>
            <person name="de Man T.J."/>
            <person name="Stajich J.E."/>
            <person name="Kubicek C.P."/>
            <person name="Chenthamara K."/>
            <person name="Atanasova L."/>
            <person name="Druzhinina I.S."/>
            <person name="Birnbaum S."/>
            <person name="Barribeau S.M."/>
            <person name="Teiling C."/>
            <person name="Suen G."/>
            <person name="Currie C."/>
            <person name="Gerardo N.M."/>
        </authorList>
    </citation>
    <scope>NUCLEOTIDE SEQUENCE [LARGE SCALE GENOMIC DNA]</scope>
</reference>
<keyword evidence="3" id="KW-0732">Signal</keyword>
<accession>A0A0M9VX19</accession>
<dbReference type="InterPro" id="IPR021109">
    <property type="entry name" value="Peptidase_aspartic_dom_sf"/>
</dbReference>
<dbReference type="CDD" id="cd05471">
    <property type="entry name" value="pepsin_like"/>
    <property type="match status" value="1"/>
</dbReference>
<feature type="disulfide bond" evidence="2">
    <location>
        <begin position="343"/>
        <end position="379"/>
    </location>
</feature>
<feature type="chain" id="PRO_5005839488" description="Peptidase A1 domain-containing protein" evidence="3">
    <location>
        <begin position="23"/>
        <end position="422"/>
    </location>
</feature>
<evidence type="ECO:0000256" key="2">
    <source>
        <dbReference type="PIRSR" id="PIRSR601461-2"/>
    </source>
</evidence>
<feature type="domain" description="Peptidase A1" evidence="4">
    <location>
        <begin position="54"/>
        <end position="418"/>
    </location>
</feature>
<dbReference type="GO" id="GO:0006508">
    <property type="term" value="P:proteolysis"/>
    <property type="evidence" value="ECO:0007669"/>
    <property type="project" value="InterPro"/>
</dbReference>
<comment type="similarity">
    <text evidence="1">Belongs to the peptidase A1 family.</text>
</comment>